<sequence>MNIQIFKFIQLCLDPASSNTLPTRGNGEIYASFGGLLMLSRCPLPLLLASSLITDSFHCY</sequence>
<name>A0A1D6E7C2_MAIZE</name>
<dbReference type="EMBL" id="CM007648">
    <property type="protein sequence ID" value="ONM16339.1"/>
    <property type="molecule type" value="Genomic_DNA"/>
</dbReference>
<reference evidence="1" key="1">
    <citation type="submission" date="2015-12" db="EMBL/GenBank/DDBJ databases">
        <title>Update maize B73 reference genome by single molecule sequencing technologies.</title>
        <authorList>
            <consortium name="Maize Genome Sequencing Project"/>
            <person name="Ware D."/>
        </authorList>
    </citation>
    <scope>NUCLEOTIDE SEQUENCE [LARGE SCALE GENOMIC DNA]</scope>
    <source>
        <tissue evidence="1">Seedling</tissue>
    </source>
</reference>
<gene>
    <name evidence="1" type="ORF">ZEAMMB73_Zm00001d003194</name>
</gene>
<organism evidence="1">
    <name type="scientific">Zea mays</name>
    <name type="common">Maize</name>
    <dbReference type="NCBI Taxonomy" id="4577"/>
    <lineage>
        <taxon>Eukaryota</taxon>
        <taxon>Viridiplantae</taxon>
        <taxon>Streptophyta</taxon>
        <taxon>Embryophyta</taxon>
        <taxon>Tracheophyta</taxon>
        <taxon>Spermatophyta</taxon>
        <taxon>Magnoliopsida</taxon>
        <taxon>Liliopsida</taxon>
        <taxon>Poales</taxon>
        <taxon>Poaceae</taxon>
        <taxon>PACMAD clade</taxon>
        <taxon>Panicoideae</taxon>
        <taxon>Andropogonodae</taxon>
        <taxon>Andropogoneae</taxon>
        <taxon>Tripsacinae</taxon>
        <taxon>Zea</taxon>
    </lineage>
</organism>
<protein>
    <submittedName>
        <fullName evidence="1">Zinc finger BED domain-containing protein DAYSLEEPER</fullName>
    </submittedName>
</protein>
<accession>A0A1D6E7C2</accession>
<evidence type="ECO:0000313" key="1">
    <source>
        <dbReference type="EMBL" id="ONM16339.1"/>
    </source>
</evidence>
<dbReference type="AlphaFoldDB" id="A0A1D6E7C2"/>
<proteinExistence type="predicted"/>